<sequence length="540" mass="61241">MTKSKRRFLLYLVFPIALILIGFYALQNWAKMELTNTLDHKMPRHVQLQFKDLQLSIFSGTLEIKNVGLRIENKDTASLRAQINVDAIALEGVSYWQFLMNSRIVLERANITKPKIFYYPPPKSTGTHNLKDSTVPDKINSFSLDHFAINGGQFTLMQKGTDSTRLSAKGIEFSMENIKTDTVLIKNKIPLKYSSYRIAAQDIFVDLGTLLGLTVSRLEVDNQNLRIGGLALKTKYSKVGLSKVIKTERDYLDLNVPEVKLNGIDFGYHGERFYTSITEISVSEAKLDIFRDKRVPDDMRYKPLYSKMLRDLPMDLTIQKTSIANSDITLEQLIETGSKPGKIFFADINATIENIANTYPPGEKTKIDAKSQFMGVSPVHLKWTFDTNSESDIFLISGSVQNFDPSTIDSFLKPKLKVKVDGHIDQIYFTATGNNSTATGDMVMKYEDFSFTVLHKDREETNKFLTTVGNLFVNDGSKSDGEGFRHGKIEVERITHKSFFNYLWVCVRSGLVSTLTGLGMKPGKFNRLMKKKGRGEERRR</sequence>
<organism evidence="2 3">
    <name type="scientific">Cerina litoralis</name>
    <dbReference type="NCBI Taxonomy" id="2874477"/>
    <lineage>
        <taxon>Bacteria</taxon>
        <taxon>Pseudomonadati</taxon>
        <taxon>Bacteroidota</taxon>
        <taxon>Flavobacteriia</taxon>
        <taxon>Flavobacteriales</taxon>
        <taxon>Flavobacteriaceae</taxon>
        <taxon>Cerina</taxon>
    </lineage>
</organism>
<accession>A0AAE3JRP1</accession>
<gene>
    <name evidence="2" type="ORF">K8352_12530</name>
</gene>
<keyword evidence="1" id="KW-0472">Membrane</keyword>
<evidence type="ECO:0000256" key="1">
    <source>
        <dbReference type="SAM" id="Phobius"/>
    </source>
</evidence>
<dbReference type="Proteomes" id="UP001200642">
    <property type="component" value="Unassembled WGS sequence"/>
</dbReference>
<dbReference type="EMBL" id="JAIRBC010000017">
    <property type="protein sequence ID" value="MCG2461578.1"/>
    <property type="molecule type" value="Genomic_DNA"/>
</dbReference>
<comment type="caution">
    <text evidence="2">The sequence shown here is derived from an EMBL/GenBank/DDBJ whole genome shotgun (WGS) entry which is preliminary data.</text>
</comment>
<keyword evidence="1" id="KW-0812">Transmembrane</keyword>
<evidence type="ECO:0000313" key="2">
    <source>
        <dbReference type="EMBL" id="MCG2461578.1"/>
    </source>
</evidence>
<evidence type="ECO:0000313" key="3">
    <source>
        <dbReference type="Proteomes" id="UP001200642"/>
    </source>
</evidence>
<dbReference type="AlphaFoldDB" id="A0AAE3JRP1"/>
<keyword evidence="3" id="KW-1185">Reference proteome</keyword>
<dbReference type="RefSeq" id="WP_317902719.1">
    <property type="nucleotide sequence ID" value="NZ_JAIRBC010000017.1"/>
</dbReference>
<evidence type="ECO:0008006" key="4">
    <source>
        <dbReference type="Google" id="ProtNLM"/>
    </source>
</evidence>
<reference evidence="2" key="1">
    <citation type="submission" date="2023-02" db="EMBL/GenBank/DDBJ databases">
        <title>Genome of Flavobacteriaceae gen. nov. sp. strain F89.</title>
        <authorList>
            <person name="Wang Y."/>
        </authorList>
    </citation>
    <scope>NUCLEOTIDE SEQUENCE</scope>
    <source>
        <strain evidence="2">F89</strain>
    </source>
</reference>
<name>A0AAE3JRP1_9FLAO</name>
<proteinExistence type="predicted"/>
<feature type="transmembrane region" description="Helical" evidence="1">
    <location>
        <begin position="7"/>
        <end position="26"/>
    </location>
</feature>
<keyword evidence="1" id="KW-1133">Transmembrane helix</keyword>
<protein>
    <recommendedName>
        <fullName evidence="4">DUF748 domain-containing protein</fullName>
    </recommendedName>
</protein>